<protein>
    <recommendedName>
        <fullName evidence="3">Phage-Barnase-EndoU-ColicinE5/D-RelE like nuclease 4 domain-containing protein</fullName>
    </recommendedName>
</protein>
<organism evidence="1 2">
    <name type="scientific">Hungatella hominis</name>
    <dbReference type="NCBI Taxonomy" id="2763050"/>
    <lineage>
        <taxon>Bacteria</taxon>
        <taxon>Bacillati</taxon>
        <taxon>Bacillota</taxon>
        <taxon>Clostridia</taxon>
        <taxon>Lachnospirales</taxon>
        <taxon>Lachnospiraceae</taxon>
        <taxon>Hungatella</taxon>
    </lineage>
</organism>
<sequence length="205" mass="23800">MISKEILAILQRHIQTFDEKCGKDYLIVFSTGKKNNPDFCEITFNYYNYWHLLGCESASEDALLTYENCKNHQNVSKDINLLYGLSTFYKKEHTFDQVFDFVKKAKSVRLGYTTLGPEQFQLTMALGNNIGIIGYDFPKNTVGRFLIPKTCQEKSLKMVSSEHSKILFILSKESGQKFYDRIDYEIKKDLSKELVNELPEVMIKL</sequence>
<proteinExistence type="predicted"/>
<name>A0ABR7H9Z3_9FIRM</name>
<dbReference type="Proteomes" id="UP000634672">
    <property type="component" value="Unassembled WGS sequence"/>
</dbReference>
<dbReference type="EMBL" id="JACOPB010000009">
    <property type="protein sequence ID" value="MBC5710013.1"/>
    <property type="molecule type" value="Genomic_DNA"/>
</dbReference>
<keyword evidence="2" id="KW-1185">Reference proteome</keyword>
<gene>
    <name evidence="1" type="ORF">H8S75_18805</name>
</gene>
<evidence type="ECO:0000313" key="1">
    <source>
        <dbReference type="EMBL" id="MBC5710013.1"/>
    </source>
</evidence>
<accession>A0ABR7H9Z3</accession>
<evidence type="ECO:0000313" key="2">
    <source>
        <dbReference type="Proteomes" id="UP000634672"/>
    </source>
</evidence>
<dbReference type="RefSeq" id="WP_187022954.1">
    <property type="nucleotide sequence ID" value="NZ_JACOPB010000009.1"/>
</dbReference>
<reference evidence="1 2" key="1">
    <citation type="submission" date="2020-08" db="EMBL/GenBank/DDBJ databases">
        <title>Genome public.</title>
        <authorList>
            <person name="Liu C."/>
            <person name="Sun Q."/>
        </authorList>
    </citation>
    <scope>NUCLEOTIDE SEQUENCE [LARGE SCALE GENOMIC DNA]</scope>
    <source>
        <strain evidence="1 2">NSJ-66</strain>
    </source>
</reference>
<comment type="caution">
    <text evidence="1">The sequence shown here is derived from an EMBL/GenBank/DDBJ whole genome shotgun (WGS) entry which is preliminary data.</text>
</comment>
<evidence type="ECO:0008006" key="3">
    <source>
        <dbReference type="Google" id="ProtNLM"/>
    </source>
</evidence>